<feature type="compositionally biased region" description="Basic and acidic residues" evidence="1">
    <location>
        <begin position="1"/>
        <end position="11"/>
    </location>
</feature>
<evidence type="ECO:0000313" key="3">
    <source>
        <dbReference type="Proteomes" id="UP001494588"/>
    </source>
</evidence>
<sequence>MMSVKPEDAATKPDAPLHNPEPDAHGTSGSRESTDPVERADRRRENQKNVDVSVERDGTVKQKPHGNMDETLIPKGKDHPEQGPYTPEHDRIDPDLAPDKDA</sequence>
<reference evidence="2 3" key="1">
    <citation type="submission" date="2024-01" db="EMBL/GenBank/DDBJ databases">
        <title>The diversity of rhizobia nodulating Mimosa spp. in eleven states of Brazil covering several biomes is determined by host plant, location, and edaphic factors.</title>
        <authorList>
            <person name="Rouws L."/>
            <person name="Barauna A."/>
            <person name="Beukes C."/>
            <person name="De Faria S.M."/>
            <person name="Gross E."/>
            <person name="Dos Reis Junior F.B."/>
            <person name="Simon M."/>
            <person name="Maluk M."/>
            <person name="Odee D.W."/>
            <person name="Kenicer G."/>
            <person name="Young J.P.W."/>
            <person name="Reis V.M."/>
            <person name="Zilli J."/>
            <person name="James E.K."/>
        </authorList>
    </citation>
    <scope>NUCLEOTIDE SEQUENCE [LARGE SCALE GENOMIC DNA]</scope>
    <source>
        <strain evidence="2 3">JPY77</strain>
    </source>
</reference>
<dbReference type="Proteomes" id="UP001494588">
    <property type="component" value="Unassembled WGS sequence"/>
</dbReference>
<feature type="compositionally biased region" description="Basic and acidic residues" evidence="1">
    <location>
        <begin position="75"/>
        <end position="102"/>
    </location>
</feature>
<feature type="compositionally biased region" description="Basic and acidic residues" evidence="1">
    <location>
        <begin position="32"/>
        <end position="60"/>
    </location>
</feature>
<organism evidence="2 3">
    <name type="scientific">Paraburkholderia sabiae</name>
    <dbReference type="NCBI Taxonomy" id="273251"/>
    <lineage>
        <taxon>Bacteria</taxon>
        <taxon>Pseudomonadati</taxon>
        <taxon>Pseudomonadota</taxon>
        <taxon>Betaproteobacteria</taxon>
        <taxon>Burkholderiales</taxon>
        <taxon>Burkholderiaceae</taxon>
        <taxon>Paraburkholderia</taxon>
    </lineage>
</organism>
<proteinExistence type="predicted"/>
<comment type="caution">
    <text evidence="2">The sequence shown here is derived from an EMBL/GenBank/DDBJ whole genome shotgun (WGS) entry which is preliminary data.</text>
</comment>
<evidence type="ECO:0000256" key="1">
    <source>
        <dbReference type="SAM" id="MobiDB-lite"/>
    </source>
</evidence>
<feature type="region of interest" description="Disordered" evidence="1">
    <location>
        <begin position="1"/>
        <end position="102"/>
    </location>
</feature>
<gene>
    <name evidence="2" type="ORF">V4C55_37420</name>
</gene>
<evidence type="ECO:0008006" key="4">
    <source>
        <dbReference type="Google" id="ProtNLM"/>
    </source>
</evidence>
<evidence type="ECO:0000313" key="2">
    <source>
        <dbReference type="EMBL" id="MEM5291415.1"/>
    </source>
</evidence>
<name>A0ABU9QQQ6_9BURK</name>
<dbReference type="RefSeq" id="WP_307792593.1">
    <property type="nucleotide sequence ID" value="NZ_CAJHCS010000041.1"/>
</dbReference>
<keyword evidence="3" id="KW-1185">Reference proteome</keyword>
<dbReference type="EMBL" id="JAZHGC010000050">
    <property type="protein sequence ID" value="MEM5291415.1"/>
    <property type="molecule type" value="Genomic_DNA"/>
</dbReference>
<accession>A0ABU9QQQ6</accession>
<protein>
    <recommendedName>
        <fullName evidence="4">MARCKS-like protein</fullName>
    </recommendedName>
</protein>